<dbReference type="Gene3D" id="3.30.420.40">
    <property type="match status" value="1"/>
</dbReference>
<keyword evidence="8" id="KW-1185">Reference proteome</keyword>
<keyword evidence="2" id="KW-0808">Transferase</keyword>
<evidence type="ECO:0000256" key="2">
    <source>
        <dbReference type="ARBA" id="ARBA00022679"/>
    </source>
</evidence>
<dbReference type="Pfam" id="PF00370">
    <property type="entry name" value="FGGY_N"/>
    <property type="match status" value="1"/>
</dbReference>
<evidence type="ECO:0000259" key="5">
    <source>
        <dbReference type="Pfam" id="PF00370"/>
    </source>
</evidence>
<evidence type="ECO:0000313" key="8">
    <source>
        <dbReference type="Proteomes" id="UP001497623"/>
    </source>
</evidence>
<reference evidence="7 8" key="1">
    <citation type="submission" date="2024-05" db="EMBL/GenBank/DDBJ databases">
        <authorList>
            <person name="Wallberg A."/>
        </authorList>
    </citation>
    <scope>NUCLEOTIDE SEQUENCE [LARGE SCALE GENOMIC DNA]</scope>
</reference>
<dbReference type="SUPFAM" id="SSF53067">
    <property type="entry name" value="Actin-like ATPase domain"/>
    <property type="match status" value="2"/>
</dbReference>
<dbReference type="InterPro" id="IPR018484">
    <property type="entry name" value="FGGY_N"/>
</dbReference>
<keyword evidence="3" id="KW-0418">Kinase</keyword>
<feature type="domain" description="Carbohydrate kinase FGGY N-terminal" evidence="5">
    <location>
        <begin position="5"/>
        <end position="261"/>
    </location>
</feature>
<sequence>MGAHYYVGVDVGTGSVRAALVNQNGHVENIHIINTTVSNPYPDYYEQDSDEIWKFVCKAVKEVTANMSDKSCIHGIGFDATCSLVVLDADFQPVTISKHTGLNRWNIIMWMDHRAKQQTDIINSKKHRVLKYVGGNVSLEMQSPKILWIKTQMPDTWSKAKHLFDLPDFLTMKATGQLSRSLCSLVCKWTYMWNGNDGGWDQEYFNSIGLEDLSQDNWTKIGGEALTPGSKCGSITKQAAADLGLLEGTSVGASLIDAHAGGLALLHAQSNNKNDLCNRLGLICGTSSCHMSVSVEARFVNGIWGPYHSAMVPGYWLNEGGQSATGALVDHIIKMHPAAKNCNGNNVYSWLEDILSKLAAEKDVNNIALLTKDLHIYPDFHGNRSPLADPYMAGMASGLNLDSSEKSLALQYLATIQALAYGTRHIIEQMTASGQTISSVVMCGGLSNSTLFKQMHADALGMPVGLPCEKHSVVLGAAMLGAAASEDYQDLTSAASALAGSMNIFEPNYEMKQFHENKYMVFKKMQSHQLEYKKIMNMND</sequence>
<protein>
    <recommendedName>
        <fullName evidence="4">FGGY carbohydrate kinase domain-containing protein</fullName>
    </recommendedName>
</protein>
<dbReference type="GO" id="GO:0019321">
    <property type="term" value="P:pentose metabolic process"/>
    <property type="evidence" value="ECO:0007669"/>
    <property type="project" value="TreeGrafter"/>
</dbReference>
<dbReference type="GO" id="GO:0005737">
    <property type="term" value="C:cytoplasm"/>
    <property type="evidence" value="ECO:0007669"/>
    <property type="project" value="TreeGrafter"/>
</dbReference>
<dbReference type="Gene3D" id="1.20.58.2240">
    <property type="match status" value="1"/>
</dbReference>
<comment type="similarity">
    <text evidence="1">Belongs to the FGGY kinase family.</text>
</comment>
<name>A0AAV2QFX7_MEGNR</name>
<evidence type="ECO:0000256" key="1">
    <source>
        <dbReference type="ARBA" id="ARBA00009156"/>
    </source>
</evidence>
<dbReference type="PANTHER" id="PTHR43435:SF4">
    <property type="entry name" value="FGGY CARBOHYDRATE KINASE DOMAIN-CONTAINING PROTEIN"/>
    <property type="match status" value="1"/>
</dbReference>
<dbReference type="GO" id="GO:0019150">
    <property type="term" value="F:D-ribulokinase activity"/>
    <property type="evidence" value="ECO:0007669"/>
    <property type="project" value="TreeGrafter"/>
</dbReference>
<dbReference type="InterPro" id="IPR006003">
    <property type="entry name" value="FGGY_RbtK-like"/>
</dbReference>
<evidence type="ECO:0000256" key="4">
    <source>
        <dbReference type="ARBA" id="ARBA00074355"/>
    </source>
</evidence>
<feature type="domain" description="Carbohydrate kinase FGGY C-terminal" evidence="6">
    <location>
        <begin position="282"/>
        <end position="484"/>
    </location>
</feature>
<dbReference type="Pfam" id="PF02782">
    <property type="entry name" value="FGGY_C"/>
    <property type="match status" value="1"/>
</dbReference>
<dbReference type="PIRSF" id="PIRSF000538">
    <property type="entry name" value="GlpK"/>
    <property type="match status" value="1"/>
</dbReference>
<dbReference type="NCBIfam" id="TIGR01315">
    <property type="entry name" value="5C_CHO_kinase"/>
    <property type="match status" value="1"/>
</dbReference>
<accession>A0AAV2QFX7</accession>
<dbReference type="PANTHER" id="PTHR43435">
    <property type="entry name" value="RIBULOKINASE"/>
    <property type="match status" value="1"/>
</dbReference>
<dbReference type="FunFam" id="3.30.420.40:FF:000101">
    <property type="entry name" value="FGGY carbohydrate kinase domain-containing protein"/>
    <property type="match status" value="1"/>
</dbReference>
<dbReference type="InterPro" id="IPR000577">
    <property type="entry name" value="Carb_kinase_FGGY"/>
</dbReference>
<evidence type="ECO:0000256" key="3">
    <source>
        <dbReference type="ARBA" id="ARBA00022777"/>
    </source>
</evidence>
<organism evidence="7 8">
    <name type="scientific">Meganyctiphanes norvegica</name>
    <name type="common">Northern krill</name>
    <name type="synonym">Thysanopoda norvegica</name>
    <dbReference type="NCBI Taxonomy" id="48144"/>
    <lineage>
        <taxon>Eukaryota</taxon>
        <taxon>Metazoa</taxon>
        <taxon>Ecdysozoa</taxon>
        <taxon>Arthropoda</taxon>
        <taxon>Crustacea</taxon>
        <taxon>Multicrustacea</taxon>
        <taxon>Malacostraca</taxon>
        <taxon>Eumalacostraca</taxon>
        <taxon>Eucarida</taxon>
        <taxon>Euphausiacea</taxon>
        <taxon>Euphausiidae</taxon>
        <taxon>Meganyctiphanes</taxon>
    </lineage>
</organism>
<dbReference type="AlphaFoldDB" id="A0AAV2QFX7"/>
<dbReference type="InterPro" id="IPR043129">
    <property type="entry name" value="ATPase_NBD"/>
</dbReference>
<evidence type="ECO:0000313" key="7">
    <source>
        <dbReference type="EMBL" id="CAL4084829.1"/>
    </source>
</evidence>
<evidence type="ECO:0000259" key="6">
    <source>
        <dbReference type="Pfam" id="PF02782"/>
    </source>
</evidence>
<feature type="non-terminal residue" evidence="7">
    <location>
        <position position="540"/>
    </location>
</feature>
<dbReference type="EMBL" id="CAXKWB010006889">
    <property type="protein sequence ID" value="CAL4084829.1"/>
    <property type="molecule type" value="Genomic_DNA"/>
</dbReference>
<gene>
    <name evidence="7" type="ORF">MNOR_LOCUS12530</name>
</gene>
<dbReference type="CDD" id="cd07782">
    <property type="entry name" value="ASKHA_NBD_FGGY_D-RBK"/>
    <property type="match status" value="1"/>
</dbReference>
<proteinExistence type="inferred from homology"/>
<dbReference type="InterPro" id="IPR018485">
    <property type="entry name" value="FGGY_C"/>
</dbReference>
<comment type="caution">
    <text evidence="7">The sequence shown here is derived from an EMBL/GenBank/DDBJ whole genome shotgun (WGS) entry which is preliminary data.</text>
</comment>
<dbReference type="Proteomes" id="UP001497623">
    <property type="component" value="Unassembled WGS sequence"/>
</dbReference>